<evidence type="ECO:0000256" key="4">
    <source>
        <dbReference type="ARBA" id="ARBA00023015"/>
    </source>
</evidence>
<dbReference type="OrthoDB" id="9789556at2"/>
<feature type="domain" description="NusB/RsmB/TIM44" evidence="7">
    <location>
        <begin position="6"/>
        <end position="130"/>
    </location>
</feature>
<dbReference type="InterPro" id="IPR035926">
    <property type="entry name" value="NusB-like_sf"/>
</dbReference>
<accession>A0A0E3YAT5</accession>
<dbReference type="GO" id="GO:0031564">
    <property type="term" value="P:transcription antitermination"/>
    <property type="evidence" value="ECO:0007669"/>
    <property type="project" value="UniProtKB-KW"/>
</dbReference>
<dbReference type="GO" id="GO:0003723">
    <property type="term" value="F:RNA binding"/>
    <property type="evidence" value="ECO:0007669"/>
    <property type="project" value="UniProtKB-UniRule"/>
</dbReference>
<dbReference type="InterPro" id="IPR006027">
    <property type="entry name" value="NusB_RsmB_TIM44"/>
</dbReference>
<evidence type="ECO:0000256" key="1">
    <source>
        <dbReference type="ARBA" id="ARBA00005952"/>
    </source>
</evidence>
<dbReference type="RefSeq" id="WP_046291049.1">
    <property type="nucleotide sequence ID" value="NZ_CP011253.3"/>
</dbReference>
<dbReference type="PANTHER" id="PTHR11078">
    <property type="entry name" value="N UTILIZATION SUBSTANCE PROTEIN B-RELATED"/>
    <property type="match status" value="1"/>
</dbReference>
<evidence type="ECO:0000259" key="7">
    <source>
        <dbReference type="Pfam" id="PF01029"/>
    </source>
</evidence>
<dbReference type="GO" id="GO:0005829">
    <property type="term" value="C:cytosol"/>
    <property type="evidence" value="ECO:0007669"/>
    <property type="project" value="TreeGrafter"/>
</dbReference>
<reference evidence="8" key="1">
    <citation type="submission" date="2016-06" db="EMBL/GenBank/DDBJ databases">
        <title>Pandoraea oxalativorans DSM 23570 Genome Sequencing.</title>
        <authorList>
            <person name="Ee R."/>
            <person name="Lim Y.-L."/>
            <person name="Yong D."/>
            <person name="Yin W.-F."/>
            <person name="Chan K.-G."/>
        </authorList>
    </citation>
    <scope>NUCLEOTIDE SEQUENCE</scope>
    <source>
        <strain evidence="8">DSM 23570</strain>
    </source>
</reference>
<evidence type="ECO:0000313" key="9">
    <source>
        <dbReference type="Proteomes" id="UP000035050"/>
    </source>
</evidence>
<gene>
    <name evidence="6" type="primary">nusB</name>
    <name evidence="8" type="ORF">MB84_10160</name>
</gene>
<name>A0A0E3YAT5_9BURK</name>
<dbReference type="GO" id="GO:0006353">
    <property type="term" value="P:DNA-templated transcription termination"/>
    <property type="evidence" value="ECO:0007669"/>
    <property type="project" value="UniProtKB-UniRule"/>
</dbReference>
<evidence type="ECO:0000313" key="8">
    <source>
        <dbReference type="EMBL" id="AKC69767.1"/>
    </source>
</evidence>
<keyword evidence="9" id="KW-1185">Reference proteome</keyword>
<dbReference type="HAMAP" id="MF_00073">
    <property type="entry name" value="NusB"/>
    <property type="match status" value="1"/>
</dbReference>
<keyword evidence="2 6" id="KW-0889">Transcription antitermination</keyword>
<dbReference type="Proteomes" id="UP000035050">
    <property type="component" value="Chromosome"/>
</dbReference>
<evidence type="ECO:0000256" key="6">
    <source>
        <dbReference type="HAMAP-Rule" id="MF_00073"/>
    </source>
</evidence>
<evidence type="ECO:0000256" key="2">
    <source>
        <dbReference type="ARBA" id="ARBA00022814"/>
    </source>
</evidence>
<evidence type="ECO:0000256" key="3">
    <source>
        <dbReference type="ARBA" id="ARBA00022884"/>
    </source>
</evidence>
<dbReference type="InterPro" id="IPR011605">
    <property type="entry name" value="NusB_fam"/>
</dbReference>
<proteinExistence type="inferred from homology"/>
<sequence length="153" mass="16563">MKSARRRAREFALQGVYQWLISRGHASEIDAHLRSTPGYDKADQALLEAVLYGSIREADALSAQLQPHLDRPAAQLSPIEHAALIAGAYELIHLQDVPYRVVINEAVEVVKTFGGPDGHRFVNGVLDKFAAEVRPAEVAANRNGGNGGRGKSA</sequence>
<dbReference type="NCBIfam" id="TIGR01951">
    <property type="entry name" value="nusB"/>
    <property type="match status" value="1"/>
</dbReference>
<comment type="similarity">
    <text evidence="1 6">Belongs to the NusB family.</text>
</comment>
<organism evidence="8 9">
    <name type="scientific">Pandoraea oxalativorans</name>
    <dbReference type="NCBI Taxonomy" id="573737"/>
    <lineage>
        <taxon>Bacteria</taxon>
        <taxon>Pseudomonadati</taxon>
        <taxon>Pseudomonadota</taxon>
        <taxon>Betaproteobacteria</taxon>
        <taxon>Burkholderiales</taxon>
        <taxon>Burkholderiaceae</taxon>
        <taxon>Pandoraea</taxon>
    </lineage>
</organism>
<dbReference type="Pfam" id="PF01029">
    <property type="entry name" value="NusB"/>
    <property type="match status" value="1"/>
</dbReference>
<comment type="function">
    <text evidence="6">Involved in transcription antitermination. Required for transcription of ribosomal RNA (rRNA) genes. Binds specifically to the boxA antiterminator sequence of the ribosomal RNA (rrn) operons.</text>
</comment>
<evidence type="ECO:0000256" key="5">
    <source>
        <dbReference type="ARBA" id="ARBA00023163"/>
    </source>
</evidence>
<dbReference type="SUPFAM" id="SSF48013">
    <property type="entry name" value="NusB-like"/>
    <property type="match status" value="1"/>
</dbReference>
<protein>
    <recommendedName>
        <fullName evidence="6">Transcription antitermination protein NusB</fullName>
    </recommendedName>
    <alternativeName>
        <fullName evidence="6">Antitermination factor NusB</fullName>
    </alternativeName>
</protein>
<keyword evidence="4 6" id="KW-0805">Transcription regulation</keyword>
<dbReference type="EMBL" id="CP011253">
    <property type="protein sequence ID" value="AKC69767.1"/>
    <property type="molecule type" value="Genomic_DNA"/>
</dbReference>
<dbReference type="Gene3D" id="1.10.940.10">
    <property type="entry name" value="NusB-like"/>
    <property type="match status" value="1"/>
</dbReference>
<keyword evidence="5 6" id="KW-0804">Transcription</keyword>
<keyword evidence="3 6" id="KW-0694">RNA-binding</keyword>
<dbReference type="AlphaFoldDB" id="A0A0E3YAT5"/>
<dbReference type="PATRIC" id="fig|573737.6.peg.2897"/>
<dbReference type="PANTHER" id="PTHR11078:SF3">
    <property type="entry name" value="ANTITERMINATION NUSB DOMAIN-CONTAINING PROTEIN"/>
    <property type="match status" value="1"/>
</dbReference>
<dbReference type="KEGG" id="pox:MB84_10160"/>
<dbReference type="HOGENOM" id="CLU_087843_4_1_4"/>